<gene>
    <name evidence="2" type="ORF">PHLCEN_2v9070</name>
</gene>
<proteinExistence type="predicted"/>
<protein>
    <submittedName>
        <fullName evidence="2">Uncharacterized protein</fullName>
    </submittedName>
</protein>
<keyword evidence="1" id="KW-0812">Transmembrane</keyword>
<comment type="caution">
    <text evidence="2">The sequence shown here is derived from an EMBL/GenBank/DDBJ whole genome shotgun (WGS) entry which is preliminary data.</text>
</comment>
<feature type="transmembrane region" description="Helical" evidence="1">
    <location>
        <begin position="60"/>
        <end position="79"/>
    </location>
</feature>
<evidence type="ECO:0000256" key="1">
    <source>
        <dbReference type="SAM" id="Phobius"/>
    </source>
</evidence>
<name>A0A2R6NRX4_9APHY</name>
<evidence type="ECO:0000313" key="2">
    <source>
        <dbReference type="EMBL" id="PSR75590.1"/>
    </source>
</evidence>
<organism evidence="2 3">
    <name type="scientific">Hermanssonia centrifuga</name>
    <dbReference type="NCBI Taxonomy" id="98765"/>
    <lineage>
        <taxon>Eukaryota</taxon>
        <taxon>Fungi</taxon>
        <taxon>Dikarya</taxon>
        <taxon>Basidiomycota</taxon>
        <taxon>Agaricomycotina</taxon>
        <taxon>Agaricomycetes</taxon>
        <taxon>Polyporales</taxon>
        <taxon>Meruliaceae</taxon>
        <taxon>Hermanssonia</taxon>
    </lineage>
</organism>
<keyword evidence="1" id="KW-1133">Transmembrane helix</keyword>
<reference evidence="2 3" key="1">
    <citation type="submission" date="2018-02" db="EMBL/GenBank/DDBJ databases">
        <title>Genome sequence of the basidiomycete white-rot fungus Phlebia centrifuga.</title>
        <authorList>
            <person name="Granchi Z."/>
            <person name="Peng M."/>
            <person name="de Vries R.P."/>
            <person name="Hilden K."/>
            <person name="Makela M.R."/>
            <person name="Grigoriev I."/>
            <person name="Riley R."/>
        </authorList>
    </citation>
    <scope>NUCLEOTIDE SEQUENCE [LARGE SCALE GENOMIC DNA]</scope>
    <source>
        <strain evidence="2 3">FBCC195</strain>
    </source>
</reference>
<dbReference type="OrthoDB" id="2687704at2759"/>
<accession>A0A2R6NRX4</accession>
<dbReference type="EMBL" id="MLYV02000883">
    <property type="protein sequence ID" value="PSR75590.1"/>
    <property type="molecule type" value="Genomic_DNA"/>
</dbReference>
<keyword evidence="1" id="KW-0472">Membrane</keyword>
<sequence>MASIAIFKTAPVHMAGTVGAIFNGALQLGSAVGIAAVTSIETSVERKHGGFTGYSGRAAAWWFLVGIVSIEALAVVIFYRTGTLEDKTPQVEGACAGEKHIPAQCTGIVVELPVLESGDWQPPVDEKRA</sequence>
<evidence type="ECO:0000313" key="3">
    <source>
        <dbReference type="Proteomes" id="UP000186601"/>
    </source>
</evidence>
<dbReference type="InterPro" id="IPR036259">
    <property type="entry name" value="MFS_trans_sf"/>
</dbReference>
<dbReference type="Proteomes" id="UP000186601">
    <property type="component" value="Unassembled WGS sequence"/>
</dbReference>
<feature type="transmembrane region" description="Helical" evidence="1">
    <location>
        <begin position="12"/>
        <end position="40"/>
    </location>
</feature>
<dbReference type="AlphaFoldDB" id="A0A2R6NRX4"/>
<dbReference type="SUPFAM" id="SSF103473">
    <property type="entry name" value="MFS general substrate transporter"/>
    <property type="match status" value="1"/>
</dbReference>
<keyword evidence="3" id="KW-1185">Reference proteome</keyword>